<accession>A0A6I0DVP4</accession>
<reference evidence="3" key="3">
    <citation type="submission" date="2020-10" db="EMBL/GenBank/DDBJ databases">
        <title>Enrichment of novel Verrucomicrobia, Bacteroidetes and Krumholzibacteria in an oxygen-limited, methane- and iron-fed bioreactor inoculated with Bothnian Sea sediments.</title>
        <authorList>
            <person name="Martins P.D."/>
            <person name="de Jong A."/>
            <person name="Lenstra W.K."/>
            <person name="van Helmond N.A.G.M."/>
            <person name="Slomp C.P."/>
            <person name="Jetten M.S.M."/>
            <person name="Welte C.U."/>
            <person name="Rasigraf O."/>
        </authorList>
    </citation>
    <scope>NUCLEOTIDE SEQUENCE</scope>
    <source>
        <strain evidence="3">MAG47</strain>
    </source>
</reference>
<dbReference type="Proteomes" id="UP000642265">
    <property type="component" value="Unassembled WGS sequence"/>
</dbReference>
<evidence type="ECO:0000313" key="2">
    <source>
        <dbReference type="EMBL" id="KAB2801516.1"/>
    </source>
</evidence>
<reference evidence="2 4" key="1">
    <citation type="submission" date="2019-09" db="EMBL/GenBank/DDBJ databases">
        <title>Taxonomic organization of the family Brucellaceae based on a phylogenomic approach.</title>
        <authorList>
            <person name="Leclercq S."/>
            <person name="Cloeckaert A."/>
            <person name="Zygmunt M.S."/>
        </authorList>
    </citation>
    <scope>NUCLEOTIDE SEQUENCE [LARGE SCALE GENOMIC DNA]</scope>
    <source>
        <strain evidence="2 4">CCUG 34461</strain>
    </source>
</reference>
<reference evidence="3" key="2">
    <citation type="submission" date="2020-09" db="EMBL/GenBank/DDBJ databases">
        <authorList>
            <person name="Dalcin Martins P."/>
        </authorList>
    </citation>
    <scope>NUCLEOTIDE SEQUENCE</scope>
    <source>
        <strain evidence="3">MAG47</strain>
    </source>
</reference>
<dbReference type="Proteomes" id="UP000441102">
    <property type="component" value="Unassembled WGS sequence"/>
</dbReference>
<comment type="caution">
    <text evidence="2">The sequence shown here is derived from an EMBL/GenBank/DDBJ whole genome shotgun (WGS) entry which is preliminary data.</text>
</comment>
<proteinExistence type="predicted"/>
<evidence type="ECO:0000256" key="1">
    <source>
        <dbReference type="SAM" id="Phobius"/>
    </source>
</evidence>
<protein>
    <submittedName>
        <fullName evidence="2">Uncharacterized protein</fullName>
    </submittedName>
</protein>
<dbReference type="AlphaFoldDB" id="A0A6I0DVP4"/>
<dbReference type="EMBL" id="JACZKO010000050">
    <property type="protein sequence ID" value="MBE0563097.1"/>
    <property type="molecule type" value="Genomic_DNA"/>
</dbReference>
<organism evidence="2 4">
    <name type="scientific">Brucella anthropi</name>
    <name type="common">Ochrobactrum anthropi</name>
    <dbReference type="NCBI Taxonomy" id="529"/>
    <lineage>
        <taxon>Bacteria</taxon>
        <taxon>Pseudomonadati</taxon>
        <taxon>Pseudomonadota</taxon>
        <taxon>Alphaproteobacteria</taxon>
        <taxon>Hyphomicrobiales</taxon>
        <taxon>Brucellaceae</taxon>
        <taxon>Brucella/Ochrobactrum group</taxon>
        <taxon>Brucella</taxon>
    </lineage>
</organism>
<name>A0A6I0DVP4_BRUAN</name>
<evidence type="ECO:0000313" key="4">
    <source>
        <dbReference type="Proteomes" id="UP000441102"/>
    </source>
</evidence>
<sequence>MSIMENTLPRSEVCETSKLNDDLLEAEIRAHLRFTQRLGWIMIYFFSFLLSAGAIHFIALSL</sequence>
<keyword evidence="1" id="KW-0472">Membrane</keyword>
<dbReference type="RefSeq" id="WP_036577645.1">
    <property type="nucleotide sequence ID" value="NZ_JACGXF010000002.1"/>
</dbReference>
<dbReference type="EMBL" id="WBWX01000002">
    <property type="protein sequence ID" value="KAB2801516.1"/>
    <property type="molecule type" value="Genomic_DNA"/>
</dbReference>
<gene>
    <name evidence="2" type="ORF">F9L06_07465</name>
    <name evidence="3" type="ORF">IH622_20075</name>
</gene>
<keyword evidence="1" id="KW-0812">Transmembrane</keyword>
<feature type="transmembrane region" description="Helical" evidence="1">
    <location>
        <begin position="38"/>
        <end position="59"/>
    </location>
</feature>
<keyword evidence="1" id="KW-1133">Transmembrane helix</keyword>
<evidence type="ECO:0000313" key="3">
    <source>
        <dbReference type="EMBL" id="MBE0563097.1"/>
    </source>
</evidence>